<dbReference type="PROSITE" id="PS51257">
    <property type="entry name" value="PROKAR_LIPOPROTEIN"/>
    <property type="match status" value="1"/>
</dbReference>
<name>A0A1X7UZ80_AMPQE</name>
<accession>A0A1X7UZ80</accession>
<evidence type="ECO:0000313" key="1">
    <source>
        <dbReference type="EnsemblMetazoa" id="Aqu2.1.33285_001"/>
    </source>
</evidence>
<reference evidence="1" key="1">
    <citation type="submission" date="2017-05" db="UniProtKB">
        <authorList>
            <consortium name="EnsemblMetazoa"/>
        </authorList>
    </citation>
    <scope>IDENTIFICATION</scope>
</reference>
<dbReference type="EnsemblMetazoa" id="Aqu2.1.33285_001">
    <property type="protein sequence ID" value="Aqu2.1.33285_001"/>
    <property type="gene ID" value="Aqu2.1.33285"/>
</dbReference>
<dbReference type="InParanoid" id="A0A1X7UZ80"/>
<organism evidence="1">
    <name type="scientific">Amphimedon queenslandica</name>
    <name type="common">Sponge</name>
    <dbReference type="NCBI Taxonomy" id="400682"/>
    <lineage>
        <taxon>Eukaryota</taxon>
        <taxon>Metazoa</taxon>
        <taxon>Porifera</taxon>
        <taxon>Demospongiae</taxon>
        <taxon>Heteroscleromorpha</taxon>
        <taxon>Haplosclerida</taxon>
        <taxon>Niphatidae</taxon>
        <taxon>Amphimedon</taxon>
    </lineage>
</organism>
<dbReference type="AlphaFoldDB" id="A0A1X7UZ80"/>
<protein>
    <submittedName>
        <fullName evidence="1">Uncharacterized protein</fullName>
    </submittedName>
</protein>
<sequence length="95" mass="11230">MKAPGIILRFSGQGIKCVIYVLTYFISSCFIGLEKNNDCARRNYFSSNHLDPPKEILYKREKRPYNKKDKDYWQHKISSKRAHLMTEVEVQEAED</sequence>
<proteinExistence type="predicted"/>